<dbReference type="AlphaFoldDB" id="A0A0G1H8Q9"/>
<dbReference type="EMBL" id="LCHW01000002">
    <property type="protein sequence ID" value="KKT43170.1"/>
    <property type="molecule type" value="Genomic_DNA"/>
</dbReference>
<evidence type="ECO:0000313" key="2">
    <source>
        <dbReference type="Proteomes" id="UP000034051"/>
    </source>
</evidence>
<comment type="caution">
    <text evidence="1">The sequence shown here is derived from an EMBL/GenBank/DDBJ whole genome shotgun (WGS) entry which is preliminary data.</text>
</comment>
<protein>
    <submittedName>
        <fullName evidence="1">Uncharacterized protein</fullName>
    </submittedName>
</protein>
<reference evidence="1 2" key="1">
    <citation type="journal article" date="2015" name="Nature">
        <title>rRNA introns, odd ribosomes, and small enigmatic genomes across a large radiation of phyla.</title>
        <authorList>
            <person name="Brown C.T."/>
            <person name="Hug L.A."/>
            <person name="Thomas B.C."/>
            <person name="Sharon I."/>
            <person name="Castelle C.J."/>
            <person name="Singh A."/>
            <person name="Wilkins M.J."/>
            <person name="Williams K.H."/>
            <person name="Banfield J.F."/>
        </authorList>
    </citation>
    <scope>NUCLEOTIDE SEQUENCE [LARGE SCALE GENOMIC DNA]</scope>
</reference>
<proteinExistence type="predicted"/>
<accession>A0A0G1H8Q9</accession>
<gene>
    <name evidence="1" type="ORF">UW32_C0002G0031</name>
</gene>
<sequence length="55" mass="6682">MFVNSFGIILYYFYIDFITLIHYDINVVENIDILYICLKNPYYNSAWMTKKPVFT</sequence>
<organism evidence="1 2">
    <name type="scientific">Candidatus Wolfebacteria bacterium GW2011_GWE2_44_13</name>
    <dbReference type="NCBI Taxonomy" id="1619017"/>
    <lineage>
        <taxon>Bacteria</taxon>
        <taxon>Candidatus Wolfeibacteriota</taxon>
    </lineage>
</organism>
<evidence type="ECO:0000313" key="1">
    <source>
        <dbReference type="EMBL" id="KKT43170.1"/>
    </source>
</evidence>
<name>A0A0G1H8Q9_9BACT</name>
<dbReference type="Proteomes" id="UP000034051">
    <property type="component" value="Unassembled WGS sequence"/>
</dbReference>